<dbReference type="EMBL" id="FNAB01000003">
    <property type="protein sequence ID" value="SDD27013.1"/>
    <property type="molecule type" value="Genomic_DNA"/>
</dbReference>
<accession>A0A1G6TD73</accession>
<proteinExistence type="predicted"/>
<evidence type="ECO:0000313" key="2">
    <source>
        <dbReference type="Proteomes" id="UP000199417"/>
    </source>
</evidence>
<keyword evidence="2" id="KW-1185">Reference proteome</keyword>
<dbReference type="STRING" id="168276.SAMN05444580_103480"/>
<dbReference type="Proteomes" id="UP000199417">
    <property type="component" value="Unassembled WGS sequence"/>
</dbReference>
<gene>
    <name evidence="1" type="ORF">SAMN05444580_103480</name>
</gene>
<protein>
    <submittedName>
        <fullName evidence="1">Transcriptional regulator, AbiEi antitoxin, Type IV TA system</fullName>
    </submittedName>
</protein>
<organism evidence="1 2">
    <name type="scientific">Rhodococcus tukisamuensis</name>
    <dbReference type="NCBI Taxonomy" id="168276"/>
    <lineage>
        <taxon>Bacteria</taxon>
        <taxon>Bacillati</taxon>
        <taxon>Actinomycetota</taxon>
        <taxon>Actinomycetes</taxon>
        <taxon>Mycobacteriales</taxon>
        <taxon>Nocardiaceae</taxon>
        <taxon>Rhodococcus</taxon>
    </lineage>
</organism>
<name>A0A1G6TD73_9NOCA</name>
<sequence>MRRMSIVFRRPDALQRGATDRELQRMCTTGRWRRLRPGSFTDSTEYDALDAVAQHRMRAESALRAASADAVLSHQSAAVLHGLDLWHTPLRAVHLTRDRRTGGSRSALRHVHSAGLDRSEVVEVAGRRVTSLARTVVDLARTLPFEQALVAGDHALHGTALTPDLLEDTLRSIAGRPGSRRARRVVDHLDGRAESVGESRSRAMFIRKHLPLPELQPNLYSDEGERLGRVDLLLEEHHVICEFDGRVKYGRLVPVGQVPADVLWAEKLREDRLRDAGWQVVRWIWDELATPQVIIERVHRAIARARKSPPPTGRIEHTPKP</sequence>
<dbReference type="AlphaFoldDB" id="A0A1G6TD73"/>
<evidence type="ECO:0000313" key="1">
    <source>
        <dbReference type="EMBL" id="SDD27013.1"/>
    </source>
</evidence>
<reference evidence="1 2" key="1">
    <citation type="submission" date="2016-10" db="EMBL/GenBank/DDBJ databases">
        <authorList>
            <person name="de Groot N.N."/>
        </authorList>
    </citation>
    <scope>NUCLEOTIDE SEQUENCE [LARGE SCALE GENOMIC DNA]</scope>
    <source>
        <strain evidence="1 2">JCM 11308</strain>
    </source>
</reference>